<reference evidence="11" key="1">
    <citation type="journal article" date="2020" name="bioRxiv">
        <title>Comparative genomics of Chlamydomonas.</title>
        <authorList>
            <person name="Craig R.J."/>
            <person name="Hasan A.R."/>
            <person name="Ness R.W."/>
            <person name="Keightley P.D."/>
        </authorList>
    </citation>
    <scope>NUCLEOTIDE SEQUENCE</scope>
    <source>
        <strain evidence="11">CCAP 11/70</strain>
    </source>
</reference>
<evidence type="ECO:0000256" key="4">
    <source>
        <dbReference type="ARBA" id="ARBA00022692"/>
    </source>
</evidence>
<sequence>MLAFVPMANSLERLVGSVQFLHMLLLFTALEGVIYVAAAYALTLGHVYPGANMSCAVGFSGVIFGLIVVDNAQSNAATRSIFGLFTVPAQLYPWALLVFWQLLMPSVSFLGHLAGVLVGQLWVWNMLRPLALPRTTTVWLEQSRALSTAVRLPSFMMMPGGAGMPYTTHAGGSDAGGTGGSSGAGASGARGGGGGGGGGGGLVKSFAALKGMWRPNGSGATGGEAAGGDDVEAAAGAAGGSGSRPAVFQGTGRVLGSSSSSSGSAAPPALPPSSAAAMAAEARMGGGGGGAGSSGGGGGAAGVGRTASSNDRAGPRP</sequence>
<feature type="domain" description="Peptidase S54 rhomboid" evidence="10">
    <location>
        <begin position="1"/>
        <end position="128"/>
    </location>
</feature>
<dbReference type="Pfam" id="PF01694">
    <property type="entry name" value="Rhomboid"/>
    <property type="match status" value="1"/>
</dbReference>
<protein>
    <recommendedName>
        <fullName evidence="10">Peptidase S54 rhomboid domain-containing protein</fullName>
    </recommendedName>
</protein>
<keyword evidence="5" id="KW-0378">Hydrolase</keyword>
<feature type="region of interest" description="Disordered" evidence="8">
    <location>
        <begin position="234"/>
        <end position="317"/>
    </location>
</feature>
<proteinExistence type="inferred from homology"/>
<evidence type="ECO:0000256" key="5">
    <source>
        <dbReference type="ARBA" id="ARBA00022801"/>
    </source>
</evidence>
<dbReference type="PANTHER" id="PTHR43066">
    <property type="entry name" value="RHOMBOID-RELATED PROTEIN"/>
    <property type="match status" value="1"/>
</dbReference>
<evidence type="ECO:0000259" key="10">
    <source>
        <dbReference type="Pfam" id="PF01694"/>
    </source>
</evidence>
<dbReference type="Gene3D" id="1.20.1540.10">
    <property type="entry name" value="Rhomboid-like"/>
    <property type="match status" value="1"/>
</dbReference>
<evidence type="ECO:0000256" key="9">
    <source>
        <dbReference type="SAM" id="Phobius"/>
    </source>
</evidence>
<evidence type="ECO:0000256" key="6">
    <source>
        <dbReference type="ARBA" id="ARBA00022989"/>
    </source>
</evidence>
<dbReference type="OrthoDB" id="10257275at2759"/>
<dbReference type="PANTHER" id="PTHR43066:SF1">
    <property type="entry name" value="RHOMBOID PROTEIN 2"/>
    <property type="match status" value="1"/>
</dbReference>
<feature type="compositionally biased region" description="Gly residues" evidence="8">
    <location>
        <begin position="284"/>
        <end position="302"/>
    </location>
</feature>
<evidence type="ECO:0000256" key="7">
    <source>
        <dbReference type="ARBA" id="ARBA00023136"/>
    </source>
</evidence>
<evidence type="ECO:0000313" key="11">
    <source>
        <dbReference type="EMBL" id="KAG2483916.1"/>
    </source>
</evidence>
<keyword evidence="6 9" id="KW-1133">Transmembrane helix</keyword>
<dbReference type="InterPro" id="IPR035952">
    <property type="entry name" value="Rhomboid-like_sf"/>
</dbReference>
<feature type="transmembrane region" description="Helical" evidence="9">
    <location>
        <begin position="81"/>
        <end position="103"/>
    </location>
</feature>
<feature type="region of interest" description="Disordered" evidence="8">
    <location>
        <begin position="167"/>
        <end position="197"/>
    </location>
</feature>
<organism evidence="11 12">
    <name type="scientific">Edaphochlamys debaryana</name>
    <dbReference type="NCBI Taxonomy" id="47281"/>
    <lineage>
        <taxon>Eukaryota</taxon>
        <taxon>Viridiplantae</taxon>
        <taxon>Chlorophyta</taxon>
        <taxon>core chlorophytes</taxon>
        <taxon>Chlorophyceae</taxon>
        <taxon>CS clade</taxon>
        <taxon>Chlamydomonadales</taxon>
        <taxon>Chlamydomonadales incertae sedis</taxon>
        <taxon>Edaphochlamys</taxon>
    </lineage>
</organism>
<dbReference type="InterPro" id="IPR022764">
    <property type="entry name" value="Peptidase_S54_rhomboid_dom"/>
</dbReference>
<evidence type="ECO:0000256" key="2">
    <source>
        <dbReference type="ARBA" id="ARBA00009045"/>
    </source>
</evidence>
<evidence type="ECO:0000256" key="1">
    <source>
        <dbReference type="ARBA" id="ARBA00004141"/>
    </source>
</evidence>
<keyword evidence="3" id="KW-0645">Protease</keyword>
<dbReference type="GO" id="GO:0016020">
    <property type="term" value="C:membrane"/>
    <property type="evidence" value="ECO:0007669"/>
    <property type="project" value="UniProtKB-SubCell"/>
</dbReference>
<dbReference type="Proteomes" id="UP000612055">
    <property type="component" value="Unassembled WGS sequence"/>
</dbReference>
<keyword evidence="4 9" id="KW-0812">Transmembrane</keyword>
<accession>A0A835XHK3</accession>
<feature type="transmembrane region" description="Helical" evidence="9">
    <location>
        <begin position="48"/>
        <end position="69"/>
    </location>
</feature>
<dbReference type="GO" id="GO:0006508">
    <property type="term" value="P:proteolysis"/>
    <property type="evidence" value="ECO:0007669"/>
    <property type="project" value="UniProtKB-KW"/>
</dbReference>
<dbReference type="SUPFAM" id="SSF144091">
    <property type="entry name" value="Rhomboid-like"/>
    <property type="match status" value="1"/>
</dbReference>
<evidence type="ECO:0000313" key="12">
    <source>
        <dbReference type="Proteomes" id="UP000612055"/>
    </source>
</evidence>
<evidence type="ECO:0000256" key="3">
    <source>
        <dbReference type="ARBA" id="ARBA00022670"/>
    </source>
</evidence>
<feature type="compositionally biased region" description="Low complexity" evidence="8">
    <location>
        <begin position="250"/>
        <end position="283"/>
    </location>
</feature>
<comment type="subcellular location">
    <subcellularLocation>
        <location evidence="1">Membrane</location>
        <topology evidence="1">Multi-pass membrane protein</topology>
    </subcellularLocation>
</comment>
<feature type="compositionally biased region" description="Gly residues" evidence="8">
    <location>
        <begin position="173"/>
        <end position="197"/>
    </location>
</feature>
<feature type="transmembrane region" description="Helical" evidence="9">
    <location>
        <begin position="20"/>
        <end position="42"/>
    </location>
</feature>
<dbReference type="GO" id="GO:0004252">
    <property type="term" value="F:serine-type endopeptidase activity"/>
    <property type="evidence" value="ECO:0007669"/>
    <property type="project" value="InterPro"/>
</dbReference>
<dbReference type="EMBL" id="JAEHOE010000162">
    <property type="protein sequence ID" value="KAG2483916.1"/>
    <property type="molecule type" value="Genomic_DNA"/>
</dbReference>
<comment type="similarity">
    <text evidence="2">Belongs to the peptidase S54 family.</text>
</comment>
<keyword evidence="7 9" id="KW-0472">Membrane</keyword>
<name>A0A835XHK3_9CHLO</name>
<gene>
    <name evidence="11" type="ORF">HYH03_017237</name>
</gene>
<keyword evidence="12" id="KW-1185">Reference proteome</keyword>
<comment type="caution">
    <text evidence="11">The sequence shown here is derived from an EMBL/GenBank/DDBJ whole genome shotgun (WGS) entry which is preliminary data.</text>
</comment>
<evidence type="ECO:0000256" key="8">
    <source>
        <dbReference type="SAM" id="MobiDB-lite"/>
    </source>
</evidence>
<dbReference type="AlphaFoldDB" id="A0A835XHK3"/>